<proteinExistence type="predicted"/>
<keyword evidence="2" id="KW-1185">Reference proteome</keyword>
<organism evidence="1 2">
    <name type="scientific">Amycolatopsis dongchuanensis</name>
    <dbReference type="NCBI Taxonomy" id="1070866"/>
    <lineage>
        <taxon>Bacteria</taxon>
        <taxon>Bacillati</taxon>
        <taxon>Actinomycetota</taxon>
        <taxon>Actinomycetes</taxon>
        <taxon>Pseudonocardiales</taxon>
        <taxon>Pseudonocardiaceae</taxon>
        <taxon>Amycolatopsis</taxon>
    </lineage>
</organism>
<dbReference type="Proteomes" id="UP001500192">
    <property type="component" value="Unassembled WGS sequence"/>
</dbReference>
<evidence type="ECO:0000313" key="2">
    <source>
        <dbReference type="Proteomes" id="UP001500192"/>
    </source>
</evidence>
<dbReference type="EMBL" id="BAABIB010000075">
    <property type="protein sequence ID" value="GAA5165312.1"/>
    <property type="molecule type" value="Genomic_DNA"/>
</dbReference>
<protein>
    <submittedName>
        <fullName evidence="1">Uncharacterized protein</fullName>
    </submittedName>
</protein>
<accession>A0ABP9QPC6</accession>
<gene>
    <name evidence="1" type="ORF">GCM10023214_36050</name>
</gene>
<sequence>MGEGVVMTDFTARLFEDRALRTVVKPSFPVVEVPPDAGGTALGGLLPPTGSVVVYFGDPTAPAWRDLRDAVTRQDWEKLRDSTASRVAKGWTDDDVLASPVYFDVRCAGRTLIQQMALLAGHPYGTLTFPYTGGLIEDTDFEIVEYHRTRDVSSLGYVFARRAPELTPLEQRLVATLGPDLRELNVGPHLPCQTTTFDQVCEVVEQAARAELTRRHGCVDAEGPAKRLPDDLVEAIAGQPGEPAVPVAELLAIRRRILGG</sequence>
<comment type="caution">
    <text evidence="1">The sequence shown here is derived from an EMBL/GenBank/DDBJ whole genome shotgun (WGS) entry which is preliminary data.</text>
</comment>
<reference evidence="2" key="1">
    <citation type="journal article" date="2019" name="Int. J. Syst. Evol. Microbiol.">
        <title>The Global Catalogue of Microorganisms (GCM) 10K type strain sequencing project: providing services to taxonomists for standard genome sequencing and annotation.</title>
        <authorList>
            <consortium name="The Broad Institute Genomics Platform"/>
            <consortium name="The Broad Institute Genome Sequencing Center for Infectious Disease"/>
            <person name="Wu L."/>
            <person name="Ma J."/>
        </authorList>
    </citation>
    <scope>NUCLEOTIDE SEQUENCE [LARGE SCALE GENOMIC DNA]</scope>
    <source>
        <strain evidence="2">JCM 18054</strain>
    </source>
</reference>
<name>A0ABP9QPC6_9PSEU</name>
<evidence type="ECO:0000313" key="1">
    <source>
        <dbReference type="EMBL" id="GAA5165312.1"/>
    </source>
</evidence>